<evidence type="ECO:0000256" key="3">
    <source>
        <dbReference type="ARBA" id="ARBA00022603"/>
    </source>
</evidence>
<sequence>MCEKEKKVYLLGIGMGDPKGITGEVKDVLLACGCVIGAERLIRSVFDKIQQYLSAEEAEAFCSKERLAEYRADEIARFIKNHKTEDTFAVVLSGDTGFYSGAKNLVRALQNFTVSILPGVSSVSYLAARLGISWEDAAIVSMHGQKANFIYEILHNEKTFLLLGTKGQEGEICRKIKYYGLEEMQAVIGKNLSYPDEQILAKRSGDLTAEDVKGLSVALFLNAHPHVKCRAAVQDAEFIRGKVPMTKEEIRTVCLSKLQLEKGAVLYDIGAGTGSVSVEAALSDASVRVYAVEKNPEAVSLLEENKRKFAADWMEIVKGTAPEVLEDLPVPSHVFIGGGSRNLKTILQTVRLKNPEVRIVLTAISLETVKEAMEAMEEGLLPSAKVIQMAVARSRSLGKFHMMMGENPIYIISAGGKECS</sequence>
<dbReference type="InterPro" id="IPR000878">
    <property type="entry name" value="4pyrrol_Mease"/>
</dbReference>
<dbReference type="CDD" id="cd02440">
    <property type="entry name" value="AdoMet_MTases"/>
    <property type="match status" value="1"/>
</dbReference>
<dbReference type="Proteomes" id="UP001652394">
    <property type="component" value="Unassembled WGS sequence"/>
</dbReference>
<organism evidence="7 8">
    <name type="scientific">Faecalicatena acetigenes</name>
    <dbReference type="NCBI Taxonomy" id="2981790"/>
    <lineage>
        <taxon>Bacteria</taxon>
        <taxon>Bacillati</taxon>
        <taxon>Bacillota</taxon>
        <taxon>Clostridia</taxon>
        <taxon>Lachnospirales</taxon>
        <taxon>Lachnospiraceae</taxon>
        <taxon>Faecalicatena</taxon>
    </lineage>
</organism>
<evidence type="ECO:0000256" key="5">
    <source>
        <dbReference type="ARBA" id="ARBA00022691"/>
    </source>
</evidence>
<accession>A0ABT2T8J9</accession>
<dbReference type="InterPro" id="IPR014008">
    <property type="entry name" value="Cbl_synth_MTase_CbiT"/>
</dbReference>
<feature type="domain" description="Tetrapyrrole methylase" evidence="6">
    <location>
        <begin position="7"/>
        <end position="206"/>
    </location>
</feature>
<dbReference type="EMBL" id="JAOQJX010000002">
    <property type="protein sequence ID" value="MCU6746536.1"/>
    <property type="molecule type" value="Genomic_DNA"/>
</dbReference>
<dbReference type="InterPro" id="IPR014776">
    <property type="entry name" value="4pyrrole_Mease_sub2"/>
</dbReference>
<dbReference type="InterPro" id="IPR014777">
    <property type="entry name" value="4pyrrole_Mease_sub1"/>
</dbReference>
<protein>
    <submittedName>
        <fullName evidence="7">Bifunctional cobalt-precorrin-7 (C(5))-methyltransferase/cobalt-precorrin-6B (C(15))-methyltransferase</fullName>
    </submittedName>
</protein>
<comment type="caution">
    <text evidence="7">The sequence shown here is derived from an EMBL/GenBank/DDBJ whole genome shotgun (WGS) entry which is preliminary data.</text>
</comment>
<dbReference type="InterPro" id="IPR035996">
    <property type="entry name" value="4pyrrol_Methylase_sf"/>
</dbReference>
<dbReference type="NCBIfam" id="TIGR02469">
    <property type="entry name" value="CbiT"/>
    <property type="match status" value="1"/>
</dbReference>
<dbReference type="PANTHER" id="PTHR43182:SF1">
    <property type="entry name" value="COBALT-PRECORRIN-7 C(5)-METHYLTRANSFERASE"/>
    <property type="match status" value="1"/>
</dbReference>
<name>A0ABT2T8J9_9FIRM</name>
<keyword evidence="3" id="KW-0489">Methyltransferase</keyword>
<dbReference type="CDD" id="cd11644">
    <property type="entry name" value="Precorrin-6Y-MT"/>
    <property type="match status" value="1"/>
</dbReference>
<comment type="pathway">
    <text evidence="1">Cofactor biosynthesis; adenosylcobalamin biosynthesis.</text>
</comment>
<keyword evidence="5" id="KW-0949">S-adenosyl-L-methionine</keyword>
<dbReference type="Gene3D" id="3.40.50.150">
    <property type="entry name" value="Vaccinia Virus protein VP39"/>
    <property type="match status" value="1"/>
</dbReference>
<proteinExistence type="predicted"/>
<evidence type="ECO:0000256" key="4">
    <source>
        <dbReference type="ARBA" id="ARBA00022679"/>
    </source>
</evidence>
<dbReference type="SUPFAM" id="SSF53335">
    <property type="entry name" value="S-adenosyl-L-methionine-dependent methyltransferases"/>
    <property type="match status" value="1"/>
</dbReference>
<dbReference type="InterPro" id="IPR050714">
    <property type="entry name" value="Cobalamin_biosynth_MTase"/>
</dbReference>
<dbReference type="PANTHER" id="PTHR43182">
    <property type="entry name" value="COBALT-PRECORRIN-6B C(15)-METHYLTRANSFERASE (DECARBOXYLATING)"/>
    <property type="match status" value="1"/>
</dbReference>
<dbReference type="Gene3D" id="3.30.950.10">
    <property type="entry name" value="Methyltransferase, Cobalt-precorrin-4 Transmethylase, Domain 2"/>
    <property type="match status" value="1"/>
</dbReference>
<reference evidence="7 8" key="1">
    <citation type="journal article" date="2021" name="ISME Commun">
        <title>Automated analysis of genomic sequences facilitates high-throughput and comprehensive description of bacteria.</title>
        <authorList>
            <person name="Hitch T.C.A."/>
        </authorList>
    </citation>
    <scope>NUCLEOTIDE SEQUENCE [LARGE SCALE GENOMIC DNA]</scope>
    <source>
        <strain evidence="7 8">H2_18</strain>
    </source>
</reference>
<dbReference type="NCBIfam" id="TIGR02467">
    <property type="entry name" value="CbiE"/>
    <property type="match status" value="1"/>
</dbReference>
<evidence type="ECO:0000259" key="6">
    <source>
        <dbReference type="Pfam" id="PF00590"/>
    </source>
</evidence>
<evidence type="ECO:0000256" key="2">
    <source>
        <dbReference type="ARBA" id="ARBA00022573"/>
    </source>
</evidence>
<keyword evidence="8" id="KW-1185">Reference proteome</keyword>
<dbReference type="Pfam" id="PF00590">
    <property type="entry name" value="TP_methylase"/>
    <property type="match status" value="1"/>
</dbReference>
<dbReference type="Pfam" id="PF03602">
    <property type="entry name" value="Cons_hypoth95"/>
    <property type="match status" value="1"/>
</dbReference>
<evidence type="ECO:0000313" key="8">
    <source>
        <dbReference type="Proteomes" id="UP001652394"/>
    </source>
</evidence>
<dbReference type="Gene3D" id="3.40.1010.10">
    <property type="entry name" value="Cobalt-precorrin-4 Transmethylase, Domain 1"/>
    <property type="match status" value="1"/>
</dbReference>
<evidence type="ECO:0000313" key="7">
    <source>
        <dbReference type="EMBL" id="MCU6746536.1"/>
    </source>
</evidence>
<dbReference type="InterPro" id="IPR012818">
    <property type="entry name" value="CbiE"/>
</dbReference>
<keyword evidence="2" id="KW-0169">Cobalamin biosynthesis</keyword>
<evidence type="ECO:0000256" key="1">
    <source>
        <dbReference type="ARBA" id="ARBA00004953"/>
    </source>
</evidence>
<gene>
    <name evidence="7" type="ORF">OCV51_02495</name>
</gene>
<dbReference type="SUPFAM" id="SSF53790">
    <property type="entry name" value="Tetrapyrrole methylase"/>
    <property type="match status" value="1"/>
</dbReference>
<dbReference type="RefSeq" id="WP_059068760.1">
    <property type="nucleotide sequence ID" value="NZ_JAOQJX010000002.1"/>
</dbReference>
<keyword evidence="4" id="KW-0808">Transferase</keyword>
<dbReference type="InterPro" id="IPR029063">
    <property type="entry name" value="SAM-dependent_MTases_sf"/>
</dbReference>